<dbReference type="AlphaFoldDB" id="A0A915YI14"/>
<organism evidence="1 2">
    <name type="scientific">Aureispira anguillae</name>
    <dbReference type="NCBI Taxonomy" id="2864201"/>
    <lineage>
        <taxon>Bacteria</taxon>
        <taxon>Pseudomonadati</taxon>
        <taxon>Bacteroidota</taxon>
        <taxon>Saprospiria</taxon>
        <taxon>Saprospirales</taxon>
        <taxon>Saprospiraceae</taxon>
        <taxon>Aureispira</taxon>
    </lineage>
</organism>
<dbReference type="KEGG" id="aup:AsAng_0041860"/>
<evidence type="ECO:0000313" key="1">
    <source>
        <dbReference type="EMBL" id="BDS13448.1"/>
    </source>
</evidence>
<keyword evidence="2" id="KW-1185">Reference proteome</keyword>
<reference evidence="1" key="1">
    <citation type="submission" date="2022-09" db="EMBL/GenBank/DDBJ databases">
        <title>Aureispira anguillicida sp. nov., isolated from Leptocephalus of Japanese eel Anguilla japonica.</title>
        <authorList>
            <person name="Yuasa K."/>
            <person name="Mekata T."/>
            <person name="Ikunari K."/>
        </authorList>
    </citation>
    <scope>NUCLEOTIDE SEQUENCE</scope>
    <source>
        <strain evidence="1">EL160426</strain>
    </source>
</reference>
<protein>
    <submittedName>
        <fullName evidence="1">Uncharacterized protein</fullName>
    </submittedName>
</protein>
<accession>A0A915YI14</accession>
<dbReference type="RefSeq" id="WP_264788718.1">
    <property type="nucleotide sequence ID" value="NZ_AP026867.1"/>
</dbReference>
<evidence type="ECO:0000313" key="2">
    <source>
        <dbReference type="Proteomes" id="UP001060919"/>
    </source>
</evidence>
<dbReference type="EMBL" id="AP026867">
    <property type="protein sequence ID" value="BDS13448.1"/>
    <property type="molecule type" value="Genomic_DNA"/>
</dbReference>
<dbReference type="Proteomes" id="UP001060919">
    <property type="component" value="Chromosome"/>
</dbReference>
<name>A0A915YI14_9BACT</name>
<gene>
    <name evidence="1" type="ORF">AsAng_0041860</name>
</gene>
<sequence>MNRKYLNSQTSLVVFSILLFHLSTLRGQQIDWSAPYEMRSIFNENKLIQYSPKGFYWMHKYKDEQYYFRRKVAYYTPILEQKKSGENLNLYYDKLKGTYQFSLSIDDTPHLCYSINDKENKKESIFADPLNQNTLAVHKTPILLFELAYKDKIHDLEGYRYCYSQDASKCLIYGKMPYKRQEKGQLALFVGNKKLERLAFGVAKVQQKAKQLALSDLVDAVVDNQGNAYLLCKLYKSKDKKEEKKKGTRFVYTLIRMDHTATVQVLDTLKVLAPMDSAIVVSAKLSVNNKTGAISCLGTYKIADKENGLFKFDLGQNEWKAAKIIQYPNAILEKAKKSPKKIQKKKELGFQNYKIKTIWEQADGTQLVFAEQHYIKVYWDKLEGRQELHQINDILVAKLAENDTILWARIIPKRQKGGGDGYTNVPDQFYSFGAFKKKEVIHILYNDLEENLTIDKDKERKVLHCNQPQNCSLIDCQLDARSGEVIGQKSLLQLKKDKIVVYPKKIRLLKDDKVLIMGIKPQYGAKGRSYFHFGCWEMEEKKDNKDNN</sequence>
<proteinExistence type="predicted"/>